<organism evidence="1 2">
    <name type="scientific">Racocetra persica</name>
    <dbReference type="NCBI Taxonomy" id="160502"/>
    <lineage>
        <taxon>Eukaryota</taxon>
        <taxon>Fungi</taxon>
        <taxon>Fungi incertae sedis</taxon>
        <taxon>Mucoromycota</taxon>
        <taxon>Glomeromycotina</taxon>
        <taxon>Glomeromycetes</taxon>
        <taxon>Diversisporales</taxon>
        <taxon>Gigasporaceae</taxon>
        <taxon>Racocetra</taxon>
    </lineage>
</organism>
<dbReference type="Proteomes" id="UP000789920">
    <property type="component" value="Unassembled WGS sequence"/>
</dbReference>
<accession>A0ACA9LB04</accession>
<sequence>NKSFTQKFDIHRKTYYSENAYANHLRSNKHKVAELKAAQEVNNIDDEWEDIEEDISNENHVNFSKGGLLDEDDIELILPSGARIGHRSMRRYYKQNLRPEEHRDSIIINRLITQYGDYHRRSGGVLIAKGGHAKHAQYYITTLQDKRHHDFDTRIGIKANKLQRHFRAQIL</sequence>
<keyword evidence="2" id="KW-1185">Reference proteome</keyword>
<evidence type="ECO:0000313" key="1">
    <source>
        <dbReference type="EMBL" id="CAG8515711.1"/>
    </source>
</evidence>
<name>A0ACA9LB04_9GLOM</name>
<reference evidence="1" key="1">
    <citation type="submission" date="2021-06" db="EMBL/GenBank/DDBJ databases">
        <authorList>
            <person name="Kallberg Y."/>
            <person name="Tangrot J."/>
            <person name="Rosling A."/>
        </authorList>
    </citation>
    <scope>NUCLEOTIDE SEQUENCE</scope>
    <source>
        <strain evidence="1">MA461A</strain>
    </source>
</reference>
<feature type="non-terminal residue" evidence="1">
    <location>
        <position position="1"/>
    </location>
</feature>
<protein>
    <submittedName>
        <fullName evidence="1">2141_t:CDS:1</fullName>
    </submittedName>
</protein>
<dbReference type="EMBL" id="CAJVQC010002681">
    <property type="protein sequence ID" value="CAG8515711.1"/>
    <property type="molecule type" value="Genomic_DNA"/>
</dbReference>
<gene>
    <name evidence="1" type="ORF">RPERSI_LOCUS2464</name>
</gene>
<comment type="caution">
    <text evidence="1">The sequence shown here is derived from an EMBL/GenBank/DDBJ whole genome shotgun (WGS) entry which is preliminary data.</text>
</comment>
<evidence type="ECO:0000313" key="2">
    <source>
        <dbReference type="Proteomes" id="UP000789920"/>
    </source>
</evidence>
<proteinExistence type="predicted"/>